<dbReference type="PANTHER" id="PTHR43827:SF3">
    <property type="entry name" value="NADP-DEPENDENT OXIDOREDUCTASE DOMAIN-CONTAINING PROTEIN"/>
    <property type="match status" value="1"/>
</dbReference>
<dbReference type="Proteomes" id="UP000639338">
    <property type="component" value="Unassembled WGS sequence"/>
</dbReference>
<dbReference type="InterPro" id="IPR020471">
    <property type="entry name" value="AKR"/>
</dbReference>
<dbReference type="Pfam" id="PF00248">
    <property type="entry name" value="Aldo_ket_red"/>
    <property type="match status" value="1"/>
</dbReference>
<name>A0A835CRM6_APHGI</name>
<dbReference type="PANTHER" id="PTHR43827">
    <property type="entry name" value="2,5-DIKETO-D-GLUCONIC ACID REDUCTASE"/>
    <property type="match status" value="1"/>
</dbReference>
<dbReference type="Gene3D" id="3.20.20.100">
    <property type="entry name" value="NADP-dependent oxidoreductase domain"/>
    <property type="match status" value="1"/>
</dbReference>
<dbReference type="OrthoDB" id="416253at2759"/>
<organism evidence="8 9">
    <name type="scientific">Aphidius gifuensis</name>
    <name type="common">Parasitoid wasp</name>
    <dbReference type="NCBI Taxonomy" id="684658"/>
    <lineage>
        <taxon>Eukaryota</taxon>
        <taxon>Metazoa</taxon>
        <taxon>Ecdysozoa</taxon>
        <taxon>Arthropoda</taxon>
        <taxon>Hexapoda</taxon>
        <taxon>Insecta</taxon>
        <taxon>Pterygota</taxon>
        <taxon>Neoptera</taxon>
        <taxon>Endopterygota</taxon>
        <taxon>Hymenoptera</taxon>
        <taxon>Apocrita</taxon>
        <taxon>Ichneumonoidea</taxon>
        <taxon>Braconidae</taxon>
        <taxon>Aphidiinae</taxon>
        <taxon>Aphidius</taxon>
    </lineage>
</organism>
<dbReference type="FunFam" id="3.20.20.100:FF:000002">
    <property type="entry name" value="2,5-diketo-D-gluconic acid reductase A"/>
    <property type="match status" value="1"/>
</dbReference>
<keyword evidence="2" id="KW-0521">NADP</keyword>
<evidence type="ECO:0000256" key="5">
    <source>
        <dbReference type="PIRSR" id="PIRSR000097-2"/>
    </source>
</evidence>
<dbReference type="InterPro" id="IPR036812">
    <property type="entry name" value="NAD(P)_OxRdtase_dom_sf"/>
</dbReference>
<feature type="active site" description="Proton donor" evidence="4">
    <location>
        <position position="52"/>
    </location>
</feature>
<dbReference type="AlphaFoldDB" id="A0A835CRM6"/>
<dbReference type="EMBL" id="JACMRX010000004">
    <property type="protein sequence ID" value="KAF7990380.1"/>
    <property type="molecule type" value="Genomic_DNA"/>
</dbReference>
<dbReference type="InterPro" id="IPR023210">
    <property type="entry name" value="NADP_OxRdtase_dom"/>
</dbReference>
<gene>
    <name evidence="8" type="ORF">HCN44_000185</name>
</gene>
<dbReference type="PROSITE" id="PS00062">
    <property type="entry name" value="ALDOKETO_REDUCTASE_2"/>
    <property type="match status" value="1"/>
</dbReference>
<sequence length="291" mass="32866">MTAYKCVQLSSGFNMPMVGLGTFQITGVNRIQQVIDDAIRVGYRSIDTAEVYRNEEDIGFVLNQVLNKYNLTRGDIFLTTKLSPSSHGDPDKIINSVYTSLRALGTSYIDLYLIHWPGASRIPESASKNIELRTTTWQTLVELKNKGVIRSIGVSNYNIRHLEQLLKNCGGVRPAVNQVECHPHYRQAELIDFCKKENIHVQAYSSLGTSTNVSLIKEPRVCQIAKELDVSPARVLLKWALQQDISVIPKASQTSHIEDNFNLDFKLSDEHMTRLSDLSQKKYAWNPDNVI</sequence>
<feature type="domain" description="NADP-dependent oxidoreductase" evidence="7">
    <location>
        <begin position="19"/>
        <end position="278"/>
    </location>
</feature>
<evidence type="ECO:0000256" key="4">
    <source>
        <dbReference type="PIRSR" id="PIRSR000097-1"/>
    </source>
</evidence>
<dbReference type="PRINTS" id="PR00069">
    <property type="entry name" value="ALDKETRDTASE"/>
</dbReference>
<comment type="caution">
    <text evidence="8">The sequence shown here is derived from an EMBL/GenBank/DDBJ whole genome shotgun (WGS) entry which is preliminary data.</text>
</comment>
<evidence type="ECO:0000313" key="9">
    <source>
        <dbReference type="Proteomes" id="UP000639338"/>
    </source>
</evidence>
<accession>A0A835CRM6</accession>
<dbReference type="SUPFAM" id="SSF51430">
    <property type="entry name" value="NAD(P)-linked oxidoreductase"/>
    <property type="match status" value="1"/>
</dbReference>
<protein>
    <recommendedName>
        <fullName evidence="7">NADP-dependent oxidoreductase domain-containing protein</fullName>
    </recommendedName>
</protein>
<evidence type="ECO:0000256" key="1">
    <source>
        <dbReference type="ARBA" id="ARBA00007905"/>
    </source>
</evidence>
<dbReference type="CDD" id="cd19136">
    <property type="entry name" value="AKR_DrGR-like"/>
    <property type="match status" value="1"/>
</dbReference>
<dbReference type="PIRSF" id="PIRSF000097">
    <property type="entry name" value="AKR"/>
    <property type="match status" value="1"/>
</dbReference>
<feature type="binding site" evidence="5">
    <location>
        <position position="115"/>
    </location>
    <ligand>
        <name>substrate</name>
    </ligand>
</feature>
<comment type="similarity">
    <text evidence="1">Belongs to the aldo/keto reductase family.</text>
</comment>
<dbReference type="PROSITE" id="PS00798">
    <property type="entry name" value="ALDOKETO_REDUCTASE_1"/>
    <property type="match status" value="1"/>
</dbReference>
<feature type="site" description="Lowers pKa of active site Tyr" evidence="6">
    <location>
        <position position="81"/>
    </location>
</feature>
<dbReference type="GO" id="GO:0016616">
    <property type="term" value="F:oxidoreductase activity, acting on the CH-OH group of donors, NAD or NADP as acceptor"/>
    <property type="evidence" value="ECO:0007669"/>
    <property type="project" value="UniProtKB-ARBA"/>
</dbReference>
<evidence type="ECO:0000256" key="3">
    <source>
        <dbReference type="ARBA" id="ARBA00023002"/>
    </source>
</evidence>
<reference evidence="8 9" key="1">
    <citation type="submission" date="2020-08" db="EMBL/GenBank/DDBJ databases">
        <title>Aphidius gifuensis genome sequencing and assembly.</title>
        <authorList>
            <person name="Du Z."/>
        </authorList>
    </citation>
    <scope>NUCLEOTIDE SEQUENCE [LARGE SCALE GENOMIC DNA]</scope>
    <source>
        <strain evidence="8">YNYX2018</strain>
        <tissue evidence="8">Adults</tissue>
    </source>
</reference>
<keyword evidence="9" id="KW-1185">Reference proteome</keyword>
<dbReference type="InterPro" id="IPR018170">
    <property type="entry name" value="Aldo/ket_reductase_CS"/>
</dbReference>
<evidence type="ECO:0000256" key="6">
    <source>
        <dbReference type="PIRSR" id="PIRSR000097-3"/>
    </source>
</evidence>
<evidence type="ECO:0000259" key="7">
    <source>
        <dbReference type="Pfam" id="PF00248"/>
    </source>
</evidence>
<keyword evidence="3" id="KW-0560">Oxidoreductase</keyword>
<proteinExistence type="inferred from homology"/>
<evidence type="ECO:0000313" key="8">
    <source>
        <dbReference type="EMBL" id="KAF7990380.1"/>
    </source>
</evidence>
<evidence type="ECO:0000256" key="2">
    <source>
        <dbReference type="ARBA" id="ARBA00022857"/>
    </source>
</evidence>